<dbReference type="AlphaFoldDB" id="X6LST3"/>
<reference evidence="1 2" key="1">
    <citation type="journal article" date="2013" name="Curr. Biol.">
        <title>The Genome of the Foraminiferan Reticulomyxa filosa.</title>
        <authorList>
            <person name="Glockner G."/>
            <person name="Hulsmann N."/>
            <person name="Schleicher M."/>
            <person name="Noegel A.A."/>
            <person name="Eichinger L."/>
            <person name="Gallinger C."/>
            <person name="Pawlowski J."/>
            <person name="Sierra R."/>
            <person name="Euteneuer U."/>
            <person name="Pillet L."/>
            <person name="Moustafa A."/>
            <person name="Platzer M."/>
            <person name="Groth M."/>
            <person name="Szafranski K."/>
            <person name="Schliwa M."/>
        </authorList>
    </citation>
    <scope>NUCLEOTIDE SEQUENCE [LARGE SCALE GENOMIC DNA]</scope>
</reference>
<dbReference type="EMBL" id="ASPP01028708">
    <property type="protein sequence ID" value="ETO04963.1"/>
    <property type="molecule type" value="Genomic_DNA"/>
</dbReference>
<keyword evidence="2" id="KW-1185">Reference proteome</keyword>
<dbReference type="Pfam" id="PF13431">
    <property type="entry name" value="TPR_17"/>
    <property type="match status" value="1"/>
</dbReference>
<gene>
    <name evidence="1" type="ORF">RFI_32437</name>
</gene>
<evidence type="ECO:0000313" key="2">
    <source>
        <dbReference type="Proteomes" id="UP000023152"/>
    </source>
</evidence>
<dbReference type="SUPFAM" id="SSF48452">
    <property type="entry name" value="TPR-like"/>
    <property type="match status" value="1"/>
</dbReference>
<proteinExistence type="predicted"/>
<organism evidence="1 2">
    <name type="scientific">Reticulomyxa filosa</name>
    <dbReference type="NCBI Taxonomy" id="46433"/>
    <lineage>
        <taxon>Eukaryota</taxon>
        <taxon>Sar</taxon>
        <taxon>Rhizaria</taxon>
        <taxon>Retaria</taxon>
        <taxon>Foraminifera</taxon>
        <taxon>Monothalamids</taxon>
        <taxon>Reticulomyxidae</taxon>
        <taxon>Reticulomyxa</taxon>
    </lineage>
</organism>
<dbReference type="Proteomes" id="UP000023152">
    <property type="component" value="Unassembled WGS sequence"/>
</dbReference>
<sequence length="321" mass="37133">ASASTSNDKTASVSFAAMCWKKALELNPNHCEAHHNLGNILWLHFQDTTTAEIHLQRAISIFRRVHDRLEDIIDDERKFEAQLMKDRAKEEETHGRVVKMSNICHYVKYEKLQALINDRKYNEMMHAKFRKLLGQCKSDYGGLLLMMFQYSNEAERNLKAALEYDPNCISAHYYYGKYLVEKLKNFSLAEYHLLQYLQKENSQNFINKAHVHQLLGDIYRANKQFFKAEHHFQISVDLVKQVLHHSFAASQNRSANNNAAPQADELPLPVWALVKMHCGLADCIVEEEMQALLFSQSQSQLSKRKIGFSAKKKVCVCAYFA</sequence>
<comment type="caution">
    <text evidence="1">The sequence shown here is derived from an EMBL/GenBank/DDBJ whole genome shotgun (WGS) entry which is preliminary data.</text>
</comment>
<dbReference type="OrthoDB" id="1926212at2759"/>
<dbReference type="Gene3D" id="1.25.40.10">
    <property type="entry name" value="Tetratricopeptide repeat domain"/>
    <property type="match status" value="2"/>
</dbReference>
<feature type="non-terminal residue" evidence="1">
    <location>
        <position position="1"/>
    </location>
</feature>
<protein>
    <submittedName>
        <fullName evidence="1">TPR repeat-containing protein</fullName>
    </submittedName>
</protein>
<name>X6LST3_RETFI</name>
<accession>X6LST3</accession>
<evidence type="ECO:0000313" key="1">
    <source>
        <dbReference type="EMBL" id="ETO04963.1"/>
    </source>
</evidence>
<dbReference type="InterPro" id="IPR011990">
    <property type="entry name" value="TPR-like_helical_dom_sf"/>
</dbReference>